<evidence type="ECO:0000256" key="1">
    <source>
        <dbReference type="SAM" id="MobiDB-lite"/>
    </source>
</evidence>
<sequence>MLLGSARSTTCLRISLGPPRRRAKGNSSFVDRPADDLRRTISGGRSPADDLRRTISGGSSPARGGVRVAARGFEDYDEPRMMLLHILR</sequence>
<evidence type="ECO:0000313" key="2">
    <source>
        <dbReference type="EMBL" id="KAF0025243.1"/>
    </source>
</evidence>
<evidence type="ECO:0000313" key="3">
    <source>
        <dbReference type="Proteomes" id="UP000438429"/>
    </source>
</evidence>
<gene>
    <name evidence="2" type="ORF">F2P81_022124</name>
</gene>
<feature type="region of interest" description="Disordered" evidence="1">
    <location>
        <begin position="13"/>
        <end position="64"/>
    </location>
</feature>
<proteinExistence type="predicted"/>
<accession>A0A6A4RTA0</accession>
<organism evidence="2 3">
    <name type="scientific">Scophthalmus maximus</name>
    <name type="common">Turbot</name>
    <name type="synonym">Psetta maxima</name>
    <dbReference type="NCBI Taxonomy" id="52904"/>
    <lineage>
        <taxon>Eukaryota</taxon>
        <taxon>Metazoa</taxon>
        <taxon>Chordata</taxon>
        <taxon>Craniata</taxon>
        <taxon>Vertebrata</taxon>
        <taxon>Euteleostomi</taxon>
        <taxon>Actinopterygii</taxon>
        <taxon>Neopterygii</taxon>
        <taxon>Teleostei</taxon>
        <taxon>Neoteleostei</taxon>
        <taxon>Acanthomorphata</taxon>
        <taxon>Carangaria</taxon>
        <taxon>Pleuronectiformes</taxon>
        <taxon>Pleuronectoidei</taxon>
        <taxon>Scophthalmidae</taxon>
        <taxon>Scophthalmus</taxon>
    </lineage>
</organism>
<dbReference type="AlphaFoldDB" id="A0A6A4RTA0"/>
<dbReference type="EMBL" id="VEVO01000020">
    <property type="protein sequence ID" value="KAF0025243.1"/>
    <property type="molecule type" value="Genomic_DNA"/>
</dbReference>
<dbReference type="Proteomes" id="UP000438429">
    <property type="component" value="Unassembled WGS sequence"/>
</dbReference>
<protein>
    <submittedName>
        <fullName evidence="2">Uncharacterized protein</fullName>
    </submittedName>
</protein>
<comment type="caution">
    <text evidence="2">The sequence shown here is derived from an EMBL/GenBank/DDBJ whole genome shotgun (WGS) entry which is preliminary data.</text>
</comment>
<name>A0A6A4RTA0_SCOMX</name>
<reference evidence="2 3" key="1">
    <citation type="submission" date="2019-06" db="EMBL/GenBank/DDBJ databases">
        <title>Draft genomes of female and male turbot (Scophthalmus maximus).</title>
        <authorList>
            <person name="Xu H."/>
            <person name="Xu X.-W."/>
            <person name="Shao C."/>
            <person name="Chen S."/>
        </authorList>
    </citation>
    <scope>NUCLEOTIDE SEQUENCE [LARGE SCALE GENOMIC DNA]</scope>
    <source>
        <strain evidence="2">Ysfricsl-2016a</strain>
        <tissue evidence="2">Blood</tissue>
    </source>
</reference>